<dbReference type="Pfam" id="PF11797">
    <property type="entry name" value="WxLIP_HBD"/>
    <property type="match status" value="1"/>
</dbReference>
<evidence type="ECO:0000313" key="2">
    <source>
        <dbReference type="EMBL" id="MBU9711364.1"/>
    </source>
</evidence>
<evidence type="ECO:0000313" key="3">
    <source>
        <dbReference type="Proteomes" id="UP000784880"/>
    </source>
</evidence>
<dbReference type="Proteomes" id="UP000784880">
    <property type="component" value="Unassembled WGS sequence"/>
</dbReference>
<evidence type="ECO:0000259" key="1">
    <source>
        <dbReference type="Pfam" id="PF11797"/>
    </source>
</evidence>
<comment type="caution">
    <text evidence="2">The sequence shown here is derived from an EMBL/GenBank/DDBJ whole genome shotgun (WGS) entry which is preliminary data.</text>
</comment>
<protein>
    <submittedName>
        <fullName evidence="2">DUF3324 domain-containing protein</fullName>
    </submittedName>
</protein>
<keyword evidence="3" id="KW-1185">Reference proteome</keyword>
<dbReference type="RefSeq" id="WP_217065243.1">
    <property type="nucleotide sequence ID" value="NZ_JAHQCS010000068.1"/>
</dbReference>
<reference evidence="2 3" key="1">
    <citation type="submission" date="2021-06" db="EMBL/GenBank/DDBJ databases">
        <title>Bacillus sp. RD4P76, an endophyte from a halophyte.</title>
        <authorList>
            <person name="Sun J.-Q."/>
        </authorList>
    </citation>
    <scope>NUCLEOTIDE SEQUENCE [LARGE SCALE GENOMIC DNA]</scope>
    <source>
        <strain evidence="2 3">CGMCC 1.15917</strain>
    </source>
</reference>
<accession>A0ABS6JCG1</accession>
<dbReference type="EMBL" id="JAHQCS010000068">
    <property type="protein sequence ID" value="MBU9711364.1"/>
    <property type="molecule type" value="Genomic_DNA"/>
</dbReference>
<proteinExistence type="predicted"/>
<dbReference type="InterPro" id="IPR021759">
    <property type="entry name" value="WxLIP_HBD"/>
</dbReference>
<feature type="domain" description="WxL Interacting Protein host binding" evidence="1">
    <location>
        <begin position="16"/>
        <end position="143"/>
    </location>
</feature>
<gene>
    <name evidence="2" type="ORF">KS419_06435</name>
</gene>
<sequence>MEEIENQEDEEGDIGFIIRNEITFTLAVQLDLPGTPDPNFAMGEVGINIHPSGPELYTEFINDAQMILRGTHGQYSIENESGEELFEGDFEPFTMVPQSEIRFPVPNHLEPGLYNVNITANVMDEEINAERTFEIVAEQVREYEEIREDAYPVEPQTGIPVWVWIVGGVLVAGVFY</sequence>
<organism evidence="2 3">
    <name type="scientific">Evansella tamaricis</name>
    <dbReference type="NCBI Taxonomy" id="2069301"/>
    <lineage>
        <taxon>Bacteria</taxon>
        <taxon>Bacillati</taxon>
        <taxon>Bacillota</taxon>
        <taxon>Bacilli</taxon>
        <taxon>Bacillales</taxon>
        <taxon>Bacillaceae</taxon>
        <taxon>Evansella</taxon>
    </lineage>
</organism>
<name>A0ABS6JCG1_9BACI</name>